<gene>
    <name evidence="1" type="ORF">DILT_LOCUS17491</name>
</gene>
<name>A0A3P7N670_DIBLA</name>
<proteinExistence type="predicted"/>
<dbReference type="OrthoDB" id="6320910at2759"/>
<protein>
    <submittedName>
        <fullName evidence="1">Uncharacterized protein</fullName>
    </submittedName>
</protein>
<evidence type="ECO:0000313" key="1">
    <source>
        <dbReference type="EMBL" id="VDN37994.1"/>
    </source>
</evidence>
<dbReference type="Proteomes" id="UP000281553">
    <property type="component" value="Unassembled WGS sequence"/>
</dbReference>
<keyword evidence="2" id="KW-1185">Reference proteome</keyword>
<accession>A0A3P7N670</accession>
<evidence type="ECO:0000313" key="2">
    <source>
        <dbReference type="Proteomes" id="UP000281553"/>
    </source>
</evidence>
<reference evidence="1 2" key="1">
    <citation type="submission" date="2018-11" db="EMBL/GenBank/DDBJ databases">
        <authorList>
            <consortium name="Pathogen Informatics"/>
        </authorList>
    </citation>
    <scope>NUCLEOTIDE SEQUENCE [LARGE SCALE GENOMIC DNA]</scope>
</reference>
<sequence>MEIHTPPVVSSCELLGVTDITAAVNCSLRFPSHVNASSSHASALPSPTSNDGFYLLDVHSDILATLRKWYWEIPSIYLDDLRFPDLILRILRGLQLREYEAMPAWKTWAILESDNFTRKAFVNLPRVACILYNSVFKPMAVLM</sequence>
<organism evidence="1 2">
    <name type="scientific">Dibothriocephalus latus</name>
    <name type="common">Fish tapeworm</name>
    <name type="synonym">Diphyllobothrium latum</name>
    <dbReference type="NCBI Taxonomy" id="60516"/>
    <lineage>
        <taxon>Eukaryota</taxon>
        <taxon>Metazoa</taxon>
        <taxon>Spiralia</taxon>
        <taxon>Lophotrochozoa</taxon>
        <taxon>Platyhelminthes</taxon>
        <taxon>Cestoda</taxon>
        <taxon>Eucestoda</taxon>
        <taxon>Diphyllobothriidea</taxon>
        <taxon>Diphyllobothriidae</taxon>
        <taxon>Dibothriocephalus</taxon>
    </lineage>
</organism>
<dbReference type="EMBL" id="UYRU01092210">
    <property type="protein sequence ID" value="VDN37994.1"/>
    <property type="molecule type" value="Genomic_DNA"/>
</dbReference>
<dbReference type="AlphaFoldDB" id="A0A3P7N670"/>